<sequence length="401" mass="46107">MQIIQYRNEPIGSVVLRQVSQAIFIKFPKAIITFPYYVISHMSKYSIKTVKRWRATDSRPSIAVGPPGVRPVPTPLPKTRPRALSIPVSAGDSKKGAISTFLGINPKRPEQHTSPQSACSLLTKLPLELRLHIWTLVVGGQRLHIIPSLVPSLTRPPRYTLVDPGVFYRLDYERCKWGEDDWVGSSSVRNAHSACAVWVTDGGQLYFNAPRVLLEGDAQYKDEEYRYLRWWVRKNRILALVKTCRQIYTEAVPLLYKSNTFDFRNLDVLLDFPKTILPHRFQLIRNLTLQFIFMLARAHRPYQVSSAQAKARKDLEDWQKACAVLAQLKNLRDVAVLLGDRREQQGDGWKRVVLEALGQVRVNGRFVVRLTWRETEWEKEVAEQGALPFEIGRDFIDYSRA</sequence>
<organism evidence="2 3">
    <name type="scientific">Lophium mytilinum</name>
    <dbReference type="NCBI Taxonomy" id="390894"/>
    <lineage>
        <taxon>Eukaryota</taxon>
        <taxon>Fungi</taxon>
        <taxon>Dikarya</taxon>
        <taxon>Ascomycota</taxon>
        <taxon>Pezizomycotina</taxon>
        <taxon>Dothideomycetes</taxon>
        <taxon>Pleosporomycetidae</taxon>
        <taxon>Mytilinidiales</taxon>
        <taxon>Mytilinidiaceae</taxon>
        <taxon>Lophium</taxon>
    </lineage>
</organism>
<protein>
    <recommendedName>
        <fullName evidence="1">DUF7730 domain-containing protein</fullName>
    </recommendedName>
</protein>
<reference evidence="2" key="1">
    <citation type="journal article" date="2020" name="Stud. Mycol.">
        <title>101 Dothideomycetes genomes: a test case for predicting lifestyles and emergence of pathogens.</title>
        <authorList>
            <person name="Haridas S."/>
            <person name="Albert R."/>
            <person name="Binder M."/>
            <person name="Bloem J."/>
            <person name="Labutti K."/>
            <person name="Salamov A."/>
            <person name="Andreopoulos B."/>
            <person name="Baker S."/>
            <person name="Barry K."/>
            <person name="Bills G."/>
            <person name="Bluhm B."/>
            <person name="Cannon C."/>
            <person name="Castanera R."/>
            <person name="Culley D."/>
            <person name="Daum C."/>
            <person name="Ezra D."/>
            <person name="Gonzalez J."/>
            <person name="Henrissat B."/>
            <person name="Kuo A."/>
            <person name="Liang C."/>
            <person name="Lipzen A."/>
            <person name="Lutzoni F."/>
            <person name="Magnuson J."/>
            <person name="Mondo S."/>
            <person name="Nolan M."/>
            <person name="Ohm R."/>
            <person name="Pangilinan J."/>
            <person name="Park H.-J."/>
            <person name="Ramirez L."/>
            <person name="Alfaro M."/>
            <person name="Sun H."/>
            <person name="Tritt A."/>
            <person name="Yoshinaga Y."/>
            <person name="Zwiers L.-H."/>
            <person name="Turgeon B."/>
            <person name="Goodwin S."/>
            <person name="Spatafora J."/>
            <person name="Crous P."/>
            <person name="Grigoriev I."/>
        </authorList>
    </citation>
    <scope>NUCLEOTIDE SEQUENCE</scope>
    <source>
        <strain evidence="2">CBS 269.34</strain>
    </source>
</reference>
<feature type="domain" description="DUF7730" evidence="1">
    <location>
        <begin position="234"/>
        <end position="382"/>
    </location>
</feature>
<dbReference type="AlphaFoldDB" id="A0A6A6QIV9"/>
<dbReference type="InterPro" id="IPR056632">
    <property type="entry name" value="DUF7730"/>
</dbReference>
<evidence type="ECO:0000313" key="3">
    <source>
        <dbReference type="Proteomes" id="UP000799750"/>
    </source>
</evidence>
<name>A0A6A6QIV9_9PEZI</name>
<dbReference type="OrthoDB" id="4757095at2759"/>
<evidence type="ECO:0000259" key="1">
    <source>
        <dbReference type="Pfam" id="PF24864"/>
    </source>
</evidence>
<gene>
    <name evidence="2" type="ORF">BU16DRAFT_565091</name>
</gene>
<dbReference type="Proteomes" id="UP000799750">
    <property type="component" value="Unassembled WGS sequence"/>
</dbReference>
<accession>A0A6A6QIV9</accession>
<dbReference type="PANTHER" id="PTHR38790">
    <property type="entry name" value="2EXR DOMAIN-CONTAINING PROTEIN-RELATED"/>
    <property type="match status" value="1"/>
</dbReference>
<dbReference type="EMBL" id="MU004195">
    <property type="protein sequence ID" value="KAF2491387.1"/>
    <property type="molecule type" value="Genomic_DNA"/>
</dbReference>
<proteinExistence type="predicted"/>
<dbReference type="Pfam" id="PF24864">
    <property type="entry name" value="DUF7730"/>
    <property type="match status" value="1"/>
</dbReference>
<dbReference type="PANTHER" id="PTHR38790:SF9">
    <property type="entry name" value="F-BOX DOMAIN-CONTAINING PROTEIN"/>
    <property type="match status" value="1"/>
</dbReference>
<evidence type="ECO:0000313" key="2">
    <source>
        <dbReference type="EMBL" id="KAF2491387.1"/>
    </source>
</evidence>
<keyword evidence="3" id="KW-1185">Reference proteome</keyword>